<keyword evidence="4" id="KW-1185">Reference proteome</keyword>
<feature type="domain" description="FMN-binding" evidence="2">
    <location>
        <begin position="79"/>
        <end position="156"/>
    </location>
</feature>
<dbReference type="RefSeq" id="WP_071059717.1">
    <property type="nucleotide sequence ID" value="NZ_MAXA01000014.1"/>
</dbReference>
<dbReference type="Proteomes" id="UP000179769">
    <property type="component" value="Unassembled WGS sequence"/>
</dbReference>
<dbReference type="AlphaFoldDB" id="A0A1S1RG90"/>
<proteinExistence type="predicted"/>
<dbReference type="Pfam" id="PF04205">
    <property type="entry name" value="FMN_bind"/>
    <property type="match status" value="1"/>
</dbReference>
<dbReference type="OrthoDB" id="8099475at2"/>
<comment type="caution">
    <text evidence="3">The sequence shown here is derived from an EMBL/GenBank/DDBJ whole genome shotgun (WGS) entry which is preliminary data.</text>
</comment>
<evidence type="ECO:0000313" key="3">
    <source>
        <dbReference type="EMBL" id="OHV45027.1"/>
    </source>
</evidence>
<accession>A0A1S1RG90</accession>
<protein>
    <submittedName>
        <fullName evidence="3">FMN-binding protein</fullName>
    </submittedName>
</protein>
<dbReference type="GO" id="GO:0010181">
    <property type="term" value="F:FMN binding"/>
    <property type="evidence" value="ECO:0007669"/>
    <property type="project" value="InterPro"/>
</dbReference>
<evidence type="ECO:0000259" key="2">
    <source>
        <dbReference type="SMART" id="SM00900"/>
    </source>
</evidence>
<feature type="region of interest" description="Disordered" evidence="1">
    <location>
        <begin position="42"/>
        <end position="68"/>
    </location>
</feature>
<evidence type="ECO:0000256" key="1">
    <source>
        <dbReference type="SAM" id="MobiDB-lite"/>
    </source>
</evidence>
<evidence type="ECO:0000313" key="4">
    <source>
        <dbReference type="Proteomes" id="UP000179769"/>
    </source>
</evidence>
<dbReference type="EMBL" id="MAXA01000014">
    <property type="protein sequence ID" value="OHV45027.1"/>
    <property type="molecule type" value="Genomic_DNA"/>
</dbReference>
<organism evidence="3 4">
    <name type="scientific">Parafrankia soli</name>
    <dbReference type="NCBI Taxonomy" id="2599596"/>
    <lineage>
        <taxon>Bacteria</taxon>
        <taxon>Bacillati</taxon>
        <taxon>Actinomycetota</taxon>
        <taxon>Actinomycetes</taxon>
        <taxon>Frankiales</taxon>
        <taxon>Frankiaceae</taxon>
        <taxon>Parafrankia</taxon>
    </lineage>
</organism>
<name>A0A1S1RG90_9ACTN</name>
<dbReference type="SMART" id="SM00900">
    <property type="entry name" value="FMN_bind"/>
    <property type="match status" value="1"/>
</dbReference>
<reference evidence="4" key="1">
    <citation type="submission" date="2016-07" db="EMBL/GenBank/DDBJ databases">
        <title>Frankia sp. NRRL B-16219 Genome sequencing.</title>
        <authorList>
            <person name="Ghodhbane-Gtari F."/>
            <person name="Swanson E."/>
            <person name="Gueddou A."/>
            <person name="Louati M."/>
            <person name="Nouioui I."/>
            <person name="Hezbri K."/>
            <person name="Abebe-Akele F."/>
            <person name="Simpson S."/>
            <person name="Morris K."/>
            <person name="Thomas K."/>
            <person name="Gtari M."/>
            <person name="Tisa L.S."/>
        </authorList>
    </citation>
    <scope>NUCLEOTIDE SEQUENCE [LARGE SCALE GENOMIC DNA]</scope>
    <source>
        <strain evidence="4">NRRL B-16219</strain>
    </source>
</reference>
<gene>
    <name evidence="3" type="ORF">BBK14_09680</name>
</gene>
<dbReference type="InterPro" id="IPR007329">
    <property type="entry name" value="FMN-bd"/>
</dbReference>
<dbReference type="GO" id="GO:0016020">
    <property type="term" value="C:membrane"/>
    <property type="evidence" value="ECO:0007669"/>
    <property type="project" value="InterPro"/>
</dbReference>
<dbReference type="Gene3D" id="3.90.1010.20">
    <property type="match status" value="1"/>
</dbReference>
<sequence length="158" mass="16171">MNENAGRPYRARLGFAALLGTVVLVVGAKSATGIGAHPSTLAVTPATTSTSTGTGSGTGTGSTSGTTTRTVTGDAVHTRYGLVQVQVVLTGSRITDVVAVQLPDRERRDREINDQAVPLLRQEVLDVQSAQIDVISGASYTSQGYAQSVQSALDAAGV</sequence>